<name>A0A2M9XGJ2_9LEPT</name>
<keyword evidence="3" id="KW-1185">Reference proteome</keyword>
<gene>
    <name evidence="2" type="ORF">CH357_04600</name>
</gene>
<feature type="transmembrane region" description="Helical" evidence="1">
    <location>
        <begin position="90"/>
        <end position="110"/>
    </location>
</feature>
<dbReference type="InterPro" id="IPR013879">
    <property type="entry name" value="DUF1761"/>
</dbReference>
<keyword evidence="1" id="KW-0812">Transmembrane</keyword>
<dbReference type="EMBL" id="NPDN01000002">
    <property type="protein sequence ID" value="PJZ26774.1"/>
    <property type="molecule type" value="Genomic_DNA"/>
</dbReference>
<dbReference type="Pfam" id="PF08570">
    <property type="entry name" value="DUF1761"/>
    <property type="match status" value="1"/>
</dbReference>
<evidence type="ECO:0000256" key="1">
    <source>
        <dbReference type="SAM" id="Phobius"/>
    </source>
</evidence>
<reference evidence="2 3" key="1">
    <citation type="submission" date="2017-07" db="EMBL/GenBank/DDBJ databases">
        <title>Leptospira spp. isolated from tropical soils.</title>
        <authorList>
            <person name="Thibeaux R."/>
            <person name="Iraola G."/>
            <person name="Ferres I."/>
            <person name="Bierque E."/>
            <person name="Girault D."/>
            <person name="Soupe-Gilbert M.-E."/>
            <person name="Picardeau M."/>
            <person name="Goarant C."/>
        </authorList>
    </citation>
    <scope>NUCLEOTIDE SEQUENCE [LARGE SCALE GENOMIC DNA]</scope>
    <source>
        <strain evidence="2 3">MCA1-C-A1</strain>
    </source>
</reference>
<feature type="transmembrane region" description="Helical" evidence="1">
    <location>
        <begin position="50"/>
        <end position="70"/>
    </location>
</feature>
<organism evidence="2 3">
    <name type="scientific">Leptospira hartskeerlii</name>
    <dbReference type="NCBI Taxonomy" id="2023177"/>
    <lineage>
        <taxon>Bacteria</taxon>
        <taxon>Pseudomonadati</taxon>
        <taxon>Spirochaetota</taxon>
        <taxon>Spirochaetia</taxon>
        <taxon>Leptospirales</taxon>
        <taxon>Leptospiraceae</taxon>
        <taxon>Leptospira</taxon>
    </lineage>
</organism>
<dbReference type="OrthoDB" id="333057at2"/>
<keyword evidence="1" id="KW-0472">Membrane</keyword>
<feature type="transmembrane region" description="Helical" evidence="1">
    <location>
        <begin position="122"/>
        <end position="144"/>
    </location>
</feature>
<protein>
    <recommendedName>
        <fullName evidence="4">DUF1761 domain-containing protein</fullName>
    </recommendedName>
</protein>
<dbReference type="AlphaFoldDB" id="A0A2M9XGJ2"/>
<accession>A0A2M9XGJ2</accession>
<dbReference type="RefSeq" id="WP_100705573.1">
    <property type="nucleotide sequence ID" value="NZ_NPDL01000002.1"/>
</dbReference>
<evidence type="ECO:0000313" key="2">
    <source>
        <dbReference type="EMBL" id="PJZ26774.1"/>
    </source>
</evidence>
<evidence type="ECO:0008006" key="4">
    <source>
        <dbReference type="Google" id="ProtNLM"/>
    </source>
</evidence>
<keyword evidence="1" id="KW-1133">Transmembrane helix</keyword>
<sequence>MLPVIPLNYLAILVGVLANVVIGFLWFGPIFGKVWAKEMGYENMEPDNKAMIKSMVIMIIGSFLTAYVLAHSLFVWKPSSWNLPGDGPAWMYGAYAAFYTWLGFYIPMLLGSVAWESKSWKLFFINAGYNLVSLAAIGLILAVWPA</sequence>
<proteinExistence type="predicted"/>
<evidence type="ECO:0000313" key="3">
    <source>
        <dbReference type="Proteomes" id="UP000232196"/>
    </source>
</evidence>
<feature type="transmembrane region" description="Helical" evidence="1">
    <location>
        <begin position="6"/>
        <end position="29"/>
    </location>
</feature>
<comment type="caution">
    <text evidence="2">The sequence shown here is derived from an EMBL/GenBank/DDBJ whole genome shotgun (WGS) entry which is preliminary data.</text>
</comment>
<dbReference type="Proteomes" id="UP000232196">
    <property type="component" value="Unassembled WGS sequence"/>
</dbReference>